<dbReference type="AlphaFoldDB" id="A0A261FDB6"/>
<comment type="caution">
    <text evidence="2">The sequence shown here is derived from an EMBL/GenBank/DDBJ whole genome shotgun (WGS) entry which is preliminary data.</text>
</comment>
<accession>A0A261FDB6</accession>
<organism evidence="2 3">
    <name type="scientific">Bifidobacterium myosotis</name>
    <dbReference type="NCBI Taxonomy" id="1630166"/>
    <lineage>
        <taxon>Bacteria</taxon>
        <taxon>Bacillati</taxon>
        <taxon>Actinomycetota</taxon>
        <taxon>Actinomycetes</taxon>
        <taxon>Bifidobacteriales</taxon>
        <taxon>Bifidobacteriaceae</taxon>
        <taxon>Bifidobacterium</taxon>
    </lineage>
</organism>
<gene>
    <name evidence="2" type="ORF">BMYO_2110</name>
</gene>
<evidence type="ECO:0000313" key="3">
    <source>
        <dbReference type="Proteomes" id="UP000216871"/>
    </source>
</evidence>
<proteinExistence type="predicted"/>
<dbReference type="EMBL" id="MWWW01000032">
    <property type="protein sequence ID" value="OZG57127.1"/>
    <property type="molecule type" value="Genomic_DNA"/>
</dbReference>
<feature type="region of interest" description="Disordered" evidence="1">
    <location>
        <begin position="1"/>
        <end position="30"/>
    </location>
</feature>
<reference evidence="2 3" key="1">
    <citation type="journal article" date="2017" name="BMC Genomics">
        <title>Comparative genomic and phylogenomic analyses of the Bifidobacteriaceae family.</title>
        <authorList>
            <person name="Lugli G.A."/>
            <person name="Milani C."/>
            <person name="Turroni F."/>
            <person name="Duranti S."/>
            <person name="Mancabelli L."/>
            <person name="Mangifesta M."/>
            <person name="Ferrario C."/>
            <person name="Modesto M."/>
            <person name="Mattarelli P."/>
            <person name="Jiri K."/>
            <person name="van Sinderen D."/>
            <person name="Ventura M."/>
        </authorList>
    </citation>
    <scope>NUCLEOTIDE SEQUENCE [LARGE SCALE GENOMIC DNA]</scope>
    <source>
        <strain evidence="2 3">DSM 100196</strain>
    </source>
</reference>
<keyword evidence="3" id="KW-1185">Reference proteome</keyword>
<evidence type="ECO:0000256" key="1">
    <source>
        <dbReference type="SAM" id="MobiDB-lite"/>
    </source>
</evidence>
<evidence type="ECO:0000313" key="2">
    <source>
        <dbReference type="EMBL" id="OZG57127.1"/>
    </source>
</evidence>
<protein>
    <submittedName>
        <fullName evidence="2">Uncharacterized protein</fullName>
    </submittedName>
</protein>
<sequence>MADDDKRMNREHDERHERERQQDDKGRHAVQAALQGAAAETIQRFGAAAKEHLAAYSGVDHEADVNLKEVPHNSLKVNAALADKQGVKQLAGFSAEVESSARRNAKRIVAGESGRFKRYDAVKGTANDQIVDIVEVDVNGNILSGSQAQMKFVGSSPKDLLAALKSKDYAKYRDAGVGMDIPDDYYDVLMGNGPDGIDAQIRSMQQKLDEGQLSKESSEKVQQEIDKLRTIKKSLRKSGLTKHEAENAVVHPKLVVAKDVAKLAHKAGVQQAKTGALIGGGVSLVRNLVGCINGTIEPAEAAKNVGMDAGMAAAFSYVTAFSGTAIKGAMQNASSEYVRGLSRTNVAAALVSTTVDVSKAIARYCRGEITGAQCVEQMGQQGLGQLGALMGTAAVMSSASAVGVTGLAAVAAGMVGSTIGYTAAIAVYEELSTALNEYEMAKEERILVERECAETIELIRQYRIELNNTVDTYLADNTEAFNAGFEAMDQAIAANDVNGYLAGNAMIQEALGYKPQFRTQQEFDDVMSSDENFVL</sequence>
<dbReference type="Proteomes" id="UP000216871">
    <property type="component" value="Unassembled WGS sequence"/>
</dbReference>
<dbReference type="RefSeq" id="WP_094668508.1">
    <property type="nucleotide sequence ID" value="NZ_MWWW01000032.1"/>
</dbReference>
<feature type="compositionally biased region" description="Basic and acidic residues" evidence="1">
    <location>
        <begin position="1"/>
        <end position="27"/>
    </location>
</feature>
<dbReference type="OrthoDB" id="3239452at2"/>
<name>A0A261FDB6_9BIFI</name>